<dbReference type="InterPro" id="IPR000772">
    <property type="entry name" value="Ricin_B_lectin"/>
</dbReference>
<evidence type="ECO:0000259" key="3">
    <source>
        <dbReference type="SMART" id="SM00458"/>
    </source>
</evidence>
<protein>
    <submittedName>
        <fullName evidence="4">Ricin-type beta-trefoil lectin domain-containing protein</fullName>
    </submittedName>
</protein>
<dbReference type="Proteomes" id="UP000198802">
    <property type="component" value="Unassembled WGS sequence"/>
</dbReference>
<dbReference type="InterPro" id="IPR035992">
    <property type="entry name" value="Ricin_B-like_lectins"/>
</dbReference>
<evidence type="ECO:0000256" key="2">
    <source>
        <dbReference type="SAM" id="Phobius"/>
    </source>
</evidence>
<dbReference type="SUPFAM" id="SSF50370">
    <property type="entry name" value="Ricin B-like lectins"/>
    <property type="match status" value="1"/>
</dbReference>
<feature type="compositionally biased region" description="Low complexity" evidence="1">
    <location>
        <begin position="84"/>
        <end position="93"/>
    </location>
</feature>
<dbReference type="EMBL" id="FAOZ01000006">
    <property type="protein sequence ID" value="CUU56034.1"/>
    <property type="molecule type" value="Genomic_DNA"/>
</dbReference>
<feature type="region of interest" description="Disordered" evidence="1">
    <location>
        <begin position="152"/>
        <end position="263"/>
    </location>
</feature>
<dbReference type="CDD" id="cd23415">
    <property type="entry name" value="beta-trefoil_Ricin_AH"/>
    <property type="match status" value="1"/>
</dbReference>
<name>A0A0S4QLU6_9ACTN</name>
<keyword evidence="2" id="KW-1133">Transmembrane helix</keyword>
<feature type="compositionally biased region" description="Gly residues" evidence="1">
    <location>
        <begin position="219"/>
        <end position="233"/>
    </location>
</feature>
<evidence type="ECO:0000313" key="5">
    <source>
        <dbReference type="Proteomes" id="UP000198802"/>
    </source>
</evidence>
<dbReference type="Gene3D" id="2.80.10.50">
    <property type="match status" value="1"/>
</dbReference>
<dbReference type="GO" id="GO:0030246">
    <property type="term" value="F:carbohydrate binding"/>
    <property type="evidence" value="ECO:0007669"/>
    <property type="project" value="UniProtKB-KW"/>
</dbReference>
<keyword evidence="2" id="KW-0472">Membrane</keyword>
<dbReference type="SMART" id="SM00458">
    <property type="entry name" value="RICIN"/>
    <property type="match status" value="1"/>
</dbReference>
<proteinExistence type="predicted"/>
<keyword evidence="5" id="KW-1185">Reference proteome</keyword>
<accession>A0A0S4QLU6</accession>
<keyword evidence="2" id="KW-0812">Transmembrane</keyword>
<feature type="transmembrane region" description="Helical" evidence="2">
    <location>
        <begin position="125"/>
        <end position="146"/>
    </location>
</feature>
<feature type="compositionally biased region" description="Low complexity" evidence="1">
    <location>
        <begin position="234"/>
        <end position="263"/>
    </location>
</feature>
<sequence length="409" mass="41309">MADRERAQYAVKLEAADHSAPHGQKPSAEQADTDQPSSPDGHRPPDGHSPLEGRSPSDEIIPPDETVPPEEIIPPDSGKPPAEGMPGEDVPGEGVPGGQRSAARRHPPELRALLRWWPNWPRRRWLTHVLAATAYGAVAGLLFLVASESVQGMAGHSRPPGARAAGQEETNPGAIAGGLPTAGMTGPASAWMTSPPAPGETAAADPTGEPGTDGQAPPGLGGAASPGEAGPGRAGSSPSRPTTPTAATTQARPNQVSAAPTAQAAPTAAAAPVTQAAAAATGQAQAAGGPGTLVNYVTGECLDSNGDGKIYTLSCNGGSYQVWRTSGSGTVVLTDAGTGLCLDSDGAGSAYTRTCNSGSTQQWRVSTQSDASRMFVNVASGRCLSTNATSYVFAGICISGGGGTYERWW</sequence>
<feature type="compositionally biased region" description="Basic and acidic residues" evidence="1">
    <location>
        <begin position="40"/>
        <end position="57"/>
    </location>
</feature>
<dbReference type="PROSITE" id="PS50231">
    <property type="entry name" value="RICIN_B_LECTIN"/>
    <property type="match status" value="1"/>
</dbReference>
<organism evidence="4 5">
    <name type="scientific">Parafrankia irregularis</name>
    <dbReference type="NCBI Taxonomy" id="795642"/>
    <lineage>
        <taxon>Bacteria</taxon>
        <taxon>Bacillati</taxon>
        <taxon>Actinomycetota</taxon>
        <taxon>Actinomycetes</taxon>
        <taxon>Frankiales</taxon>
        <taxon>Frankiaceae</taxon>
        <taxon>Parafrankia</taxon>
    </lineage>
</organism>
<gene>
    <name evidence="4" type="ORF">Ga0074812_106289</name>
</gene>
<feature type="domain" description="Ricin B lectin" evidence="3">
    <location>
        <begin position="290"/>
        <end position="405"/>
    </location>
</feature>
<dbReference type="AlphaFoldDB" id="A0A0S4QLU6"/>
<reference evidence="5" key="1">
    <citation type="submission" date="2015-11" db="EMBL/GenBank/DDBJ databases">
        <authorList>
            <person name="Varghese N."/>
        </authorList>
    </citation>
    <scope>NUCLEOTIDE SEQUENCE [LARGE SCALE GENOMIC DNA]</scope>
    <source>
        <strain evidence="5">DSM 45899</strain>
    </source>
</reference>
<keyword evidence="4" id="KW-0430">Lectin</keyword>
<evidence type="ECO:0000313" key="4">
    <source>
        <dbReference type="EMBL" id="CUU56034.1"/>
    </source>
</evidence>
<evidence type="ECO:0000256" key="1">
    <source>
        <dbReference type="SAM" id="MobiDB-lite"/>
    </source>
</evidence>
<dbReference type="Pfam" id="PF00652">
    <property type="entry name" value="Ricin_B_lectin"/>
    <property type="match status" value="1"/>
</dbReference>
<feature type="region of interest" description="Disordered" evidence="1">
    <location>
        <begin position="1"/>
        <end position="106"/>
    </location>
</feature>